<dbReference type="Proteomes" id="UP000256294">
    <property type="component" value="Unassembled WGS sequence"/>
</dbReference>
<protein>
    <submittedName>
        <fullName evidence="1">Uncharacterized protein DUF3277</fullName>
    </submittedName>
</protein>
<dbReference type="Pfam" id="PF11681">
    <property type="entry name" value="Phage_Tube_PhiTE"/>
    <property type="match status" value="1"/>
</dbReference>
<name>A0A3D9UJC4_9GAMM</name>
<dbReference type="EMBL" id="QTUB01000001">
    <property type="protein sequence ID" value="REF28513.1"/>
    <property type="molecule type" value="Genomic_DNA"/>
</dbReference>
<keyword evidence="2" id="KW-1185">Reference proteome</keyword>
<evidence type="ECO:0000313" key="2">
    <source>
        <dbReference type="Proteomes" id="UP000256294"/>
    </source>
</evidence>
<dbReference type="AlphaFoldDB" id="A0A3D9UJC4"/>
<gene>
    <name evidence="1" type="ORF">BDD26_3433</name>
</gene>
<accession>A0A3D9UJC4</accession>
<dbReference type="NCBIfam" id="NF047581">
    <property type="entry name" value="gp105_phage_fam"/>
    <property type="match status" value="1"/>
</dbReference>
<evidence type="ECO:0000313" key="1">
    <source>
        <dbReference type="EMBL" id="REF28513.1"/>
    </source>
</evidence>
<proteinExistence type="predicted"/>
<dbReference type="RefSeq" id="WP_038260483.1">
    <property type="nucleotide sequence ID" value="NZ_QTUB01000001.1"/>
</dbReference>
<dbReference type="InterPro" id="IPR021695">
    <property type="entry name" value="Phage_KPP10_Orf10"/>
</dbReference>
<organism evidence="1 2">
    <name type="scientific">Xenorhabdus cabanillasii</name>
    <dbReference type="NCBI Taxonomy" id="351673"/>
    <lineage>
        <taxon>Bacteria</taxon>
        <taxon>Pseudomonadati</taxon>
        <taxon>Pseudomonadota</taxon>
        <taxon>Gammaproteobacteria</taxon>
        <taxon>Enterobacterales</taxon>
        <taxon>Morganellaceae</taxon>
        <taxon>Xenorhabdus</taxon>
    </lineage>
</organism>
<sequence length="147" mass="15335">MANTYSFMDVSATITGVGGSVDLGNGAATSEEGIVVSMIEAKNTMTIGADGEVMHSLHAGKGGTLTVTLLKTSPANAKLMMMYNAQQFSSATWGNNAILIRNKVSGDTIAARSVAFQKIPDISNAKVGNTHSWVFDCGKIDTILGTF</sequence>
<reference evidence="1 2" key="1">
    <citation type="submission" date="2018-08" db="EMBL/GenBank/DDBJ databases">
        <title>Genomic Encyclopedia of Archaeal and Bacterial Type Strains, Phase II (KMG-II): from individual species to whole genera.</title>
        <authorList>
            <person name="Goeker M."/>
        </authorList>
    </citation>
    <scope>NUCLEOTIDE SEQUENCE [LARGE SCALE GENOMIC DNA]</scope>
    <source>
        <strain evidence="1 2">DSM 17905</strain>
    </source>
</reference>
<comment type="caution">
    <text evidence="1">The sequence shown here is derived from an EMBL/GenBank/DDBJ whole genome shotgun (WGS) entry which is preliminary data.</text>
</comment>